<feature type="domain" description="GGDEF" evidence="4">
    <location>
        <begin position="186"/>
        <end position="319"/>
    </location>
</feature>
<dbReference type="PANTHER" id="PTHR45138:SF9">
    <property type="entry name" value="DIGUANYLATE CYCLASE DGCM-RELATED"/>
    <property type="match status" value="1"/>
</dbReference>
<dbReference type="GO" id="GO:1902201">
    <property type="term" value="P:negative regulation of bacterial-type flagellum-dependent cell motility"/>
    <property type="evidence" value="ECO:0007669"/>
    <property type="project" value="TreeGrafter"/>
</dbReference>
<evidence type="ECO:0000313" key="6">
    <source>
        <dbReference type="Proteomes" id="UP001156601"/>
    </source>
</evidence>
<evidence type="ECO:0000256" key="3">
    <source>
        <dbReference type="ARBA" id="ARBA00034247"/>
    </source>
</evidence>
<dbReference type="Proteomes" id="UP001156601">
    <property type="component" value="Unassembled WGS sequence"/>
</dbReference>
<evidence type="ECO:0000256" key="1">
    <source>
        <dbReference type="ARBA" id="ARBA00001946"/>
    </source>
</evidence>
<comment type="cofactor">
    <cofactor evidence="1">
        <name>Mg(2+)</name>
        <dbReference type="ChEBI" id="CHEBI:18420"/>
    </cofactor>
</comment>
<sequence>MNVAQTQLQNSGWQQALVSSIEVGIVVVDKSFVVEEWNQFMQNHTGHDVANVRGYSLFNFFEDLDKDWLINKCQPVFEMNTPVFMIWEQRHYLFKVGTARPVTSPAEYMYQNISIFPIADDSGNVERICFLVYDVTDHAMSKQRIEGLNNRLKEISRVDGLTQLFNRRHWQECFEREYKLAIRHKKPVSVLMLDIDHFKKVNDTYGHQAGDAVIQSISKIIKKATRETDIAGRYGGEEFVILLPDTPAESAFTVGERIRKASEKTVVTHEDSEISVTVSAGIAEFSPVYKQPLVWLEAADQALYEAKNAGRNRVIVTASAAE</sequence>
<dbReference type="EC" id="2.7.7.65" evidence="2"/>
<dbReference type="InterPro" id="IPR013656">
    <property type="entry name" value="PAS_4"/>
</dbReference>
<dbReference type="InterPro" id="IPR035965">
    <property type="entry name" value="PAS-like_dom_sf"/>
</dbReference>
<dbReference type="SUPFAM" id="SSF55073">
    <property type="entry name" value="Nucleotide cyclase"/>
    <property type="match status" value="1"/>
</dbReference>
<proteinExistence type="predicted"/>
<reference evidence="5" key="1">
    <citation type="journal article" date="2014" name="Int. J. Syst. Evol. Microbiol.">
        <title>Complete genome sequence of Corynebacterium casei LMG S-19264T (=DSM 44701T), isolated from a smear-ripened cheese.</title>
        <authorList>
            <consortium name="US DOE Joint Genome Institute (JGI-PGF)"/>
            <person name="Walter F."/>
            <person name="Albersmeier A."/>
            <person name="Kalinowski J."/>
            <person name="Ruckert C."/>
        </authorList>
    </citation>
    <scope>NUCLEOTIDE SEQUENCE</scope>
    <source>
        <strain evidence="5">NBRC 110023</strain>
    </source>
</reference>
<dbReference type="FunFam" id="3.30.70.270:FF:000001">
    <property type="entry name" value="Diguanylate cyclase domain protein"/>
    <property type="match status" value="1"/>
</dbReference>
<dbReference type="PROSITE" id="PS50887">
    <property type="entry name" value="GGDEF"/>
    <property type="match status" value="1"/>
</dbReference>
<dbReference type="RefSeq" id="WP_284218807.1">
    <property type="nucleotide sequence ID" value="NZ_BSOT01000009.1"/>
</dbReference>
<dbReference type="AlphaFoldDB" id="A0AA37WLE7"/>
<dbReference type="InterPro" id="IPR029787">
    <property type="entry name" value="Nucleotide_cyclase"/>
</dbReference>
<dbReference type="GO" id="GO:0052621">
    <property type="term" value="F:diguanylate cyclase activity"/>
    <property type="evidence" value="ECO:0007669"/>
    <property type="project" value="UniProtKB-EC"/>
</dbReference>
<accession>A0AA37WLE7</accession>
<keyword evidence="6" id="KW-1185">Reference proteome</keyword>
<dbReference type="EMBL" id="BSOT01000009">
    <property type="protein sequence ID" value="GLR72394.1"/>
    <property type="molecule type" value="Genomic_DNA"/>
</dbReference>
<dbReference type="CDD" id="cd01949">
    <property type="entry name" value="GGDEF"/>
    <property type="match status" value="1"/>
</dbReference>
<dbReference type="Gene3D" id="3.30.450.20">
    <property type="entry name" value="PAS domain"/>
    <property type="match status" value="1"/>
</dbReference>
<dbReference type="Pfam" id="PF08448">
    <property type="entry name" value="PAS_4"/>
    <property type="match status" value="1"/>
</dbReference>
<dbReference type="InterPro" id="IPR050469">
    <property type="entry name" value="Diguanylate_Cyclase"/>
</dbReference>
<dbReference type="Pfam" id="PF00990">
    <property type="entry name" value="GGDEF"/>
    <property type="match status" value="1"/>
</dbReference>
<protein>
    <recommendedName>
        <fullName evidence="2">diguanylate cyclase</fullName>
        <ecNumber evidence="2">2.7.7.65</ecNumber>
    </recommendedName>
</protein>
<evidence type="ECO:0000259" key="4">
    <source>
        <dbReference type="PROSITE" id="PS50887"/>
    </source>
</evidence>
<evidence type="ECO:0000313" key="5">
    <source>
        <dbReference type="EMBL" id="GLR72394.1"/>
    </source>
</evidence>
<dbReference type="GO" id="GO:0043709">
    <property type="term" value="P:cell adhesion involved in single-species biofilm formation"/>
    <property type="evidence" value="ECO:0007669"/>
    <property type="project" value="TreeGrafter"/>
</dbReference>
<organism evidence="5 6">
    <name type="scientific">Agaribacter marinus</name>
    <dbReference type="NCBI Taxonomy" id="1431249"/>
    <lineage>
        <taxon>Bacteria</taxon>
        <taxon>Pseudomonadati</taxon>
        <taxon>Pseudomonadota</taxon>
        <taxon>Gammaproteobacteria</taxon>
        <taxon>Alteromonadales</taxon>
        <taxon>Alteromonadaceae</taxon>
        <taxon>Agaribacter</taxon>
    </lineage>
</organism>
<dbReference type="SUPFAM" id="SSF55785">
    <property type="entry name" value="PYP-like sensor domain (PAS domain)"/>
    <property type="match status" value="1"/>
</dbReference>
<evidence type="ECO:0000256" key="2">
    <source>
        <dbReference type="ARBA" id="ARBA00012528"/>
    </source>
</evidence>
<name>A0AA37WLE7_9ALTE</name>
<dbReference type="PANTHER" id="PTHR45138">
    <property type="entry name" value="REGULATORY COMPONENTS OF SENSORY TRANSDUCTION SYSTEM"/>
    <property type="match status" value="1"/>
</dbReference>
<dbReference type="NCBIfam" id="TIGR00254">
    <property type="entry name" value="GGDEF"/>
    <property type="match status" value="1"/>
</dbReference>
<dbReference type="InterPro" id="IPR043128">
    <property type="entry name" value="Rev_trsase/Diguanyl_cyclase"/>
</dbReference>
<gene>
    <name evidence="5" type="ORF">GCM10007852_33020</name>
</gene>
<comment type="catalytic activity">
    <reaction evidence="3">
        <text>2 GTP = 3',3'-c-di-GMP + 2 diphosphate</text>
        <dbReference type="Rhea" id="RHEA:24898"/>
        <dbReference type="ChEBI" id="CHEBI:33019"/>
        <dbReference type="ChEBI" id="CHEBI:37565"/>
        <dbReference type="ChEBI" id="CHEBI:58805"/>
        <dbReference type="EC" id="2.7.7.65"/>
    </reaction>
</comment>
<dbReference type="Gene3D" id="3.30.70.270">
    <property type="match status" value="1"/>
</dbReference>
<dbReference type="SMART" id="SM00267">
    <property type="entry name" value="GGDEF"/>
    <property type="match status" value="1"/>
</dbReference>
<dbReference type="InterPro" id="IPR000160">
    <property type="entry name" value="GGDEF_dom"/>
</dbReference>
<reference evidence="5" key="2">
    <citation type="submission" date="2023-01" db="EMBL/GenBank/DDBJ databases">
        <title>Draft genome sequence of Agaribacter marinus strain NBRC 110023.</title>
        <authorList>
            <person name="Sun Q."/>
            <person name="Mori K."/>
        </authorList>
    </citation>
    <scope>NUCLEOTIDE SEQUENCE</scope>
    <source>
        <strain evidence="5">NBRC 110023</strain>
    </source>
</reference>
<dbReference type="GO" id="GO:0005886">
    <property type="term" value="C:plasma membrane"/>
    <property type="evidence" value="ECO:0007669"/>
    <property type="project" value="TreeGrafter"/>
</dbReference>
<comment type="caution">
    <text evidence="5">The sequence shown here is derived from an EMBL/GenBank/DDBJ whole genome shotgun (WGS) entry which is preliminary data.</text>
</comment>